<dbReference type="Gene3D" id="3.30.428.10">
    <property type="entry name" value="HIT-like"/>
    <property type="match status" value="1"/>
</dbReference>
<protein>
    <submittedName>
        <fullName evidence="2">Galactose-1-phosphate uridyl transferase</fullName>
        <ecNumber evidence="2">2.7.7.12</ecNumber>
    </submittedName>
</protein>
<gene>
    <name evidence="2" type="primary">GAL7_2</name>
    <name evidence="2" type="ORF">OC846_006818</name>
</gene>
<dbReference type="PANTHER" id="PTHR11943:SF1">
    <property type="entry name" value="GALACTOSE-1-PHOSPHATE URIDYLYLTRANSFERASE"/>
    <property type="match status" value="1"/>
</dbReference>
<evidence type="ECO:0000313" key="3">
    <source>
        <dbReference type="Proteomes" id="UP001176517"/>
    </source>
</evidence>
<dbReference type="PANTHER" id="PTHR11943">
    <property type="entry name" value="GALACTOSE-1-PHOSPHATE URIDYLYLTRANSFERASE"/>
    <property type="match status" value="1"/>
</dbReference>
<organism evidence="2 3">
    <name type="scientific">Tilletia horrida</name>
    <dbReference type="NCBI Taxonomy" id="155126"/>
    <lineage>
        <taxon>Eukaryota</taxon>
        <taxon>Fungi</taxon>
        <taxon>Dikarya</taxon>
        <taxon>Basidiomycota</taxon>
        <taxon>Ustilaginomycotina</taxon>
        <taxon>Exobasidiomycetes</taxon>
        <taxon>Tilletiales</taxon>
        <taxon>Tilletiaceae</taxon>
        <taxon>Tilletia</taxon>
    </lineage>
</organism>
<evidence type="ECO:0000313" key="2">
    <source>
        <dbReference type="EMBL" id="KAK0542180.1"/>
    </source>
</evidence>
<sequence>SRSGTCSLLKEHAIDSSSTHALDAAFGKPSLLLGYSAWELSQPPPPLDSDQVGSRIIAANKHFLAVVPYWAIWPYEVLLLPSHRQIASLAEMTASEQDALAQILGHLTKGLDNIFQCSFPYSMGIHQRPVPLAPAPSGGV</sequence>
<name>A0AAN6GI36_9BASI</name>
<dbReference type="Pfam" id="PF02744">
    <property type="entry name" value="GalP_UDP_tr_C"/>
    <property type="match status" value="1"/>
</dbReference>
<dbReference type="InterPro" id="IPR036265">
    <property type="entry name" value="HIT-like_sf"/>
</dbReference>
<feature type="non-terminal residue" evidence="2">
    <location>
        <position position="1"/>
    </location>
</feature>
<keyword evidence="2" id="KW-0808">Transferase</keyword>
<dbReference type="GO" id="GO:0005737">
    <property type="term" value="C:cytoplasm"/>
    <property type="evidence" value="ECO:0007669"/>
    <property type="project" value="TreeGrafter"/>
</dbReference>
<feature type="domain" description="Galactose-1-phosphate uridyl transferase C-terminal" evidence="1">
    <location>
        <begin position="53"/>
        <end position="131"/>
    </location>
</feature>
<dbReference type="AlphaFoldDB" id="A0AAN6GI36"/>
<dbReference type="SUPFAM" id="SSF54197">
    <property type="entry name" value="HIT-like"/>
    <property type="match status" value="1"/>
</dbReference>
<dbReference type="InterPro" id="IPR005850">
    <property type="entry name" value="GalP_Utransf_C"/>
</dbReference>
<dbReference type="InterPro" id="IPR001937">
    <property type="entry name" value="GalP_UDPtransf1"/>
</dbReference>
<evidence type="ECO:0000259" key="1">
    <source>
        <dbReference type="Pfam" id="PF02744"/>
    </source>
</evidence>
<reference evidence="2" key="1">
    <citation type="journal article" date="2023" name="PhytoFront">
        <title>Draft Genome Resources of Seven Strains of Tilletia horrida, Causal Agent of Kernel Smut of Rice.</title>
        <authorList>
            <person name="Khanal S."/>
            <person name="Antony Babu S."/>
            <person name="Zhou X.G."/>
        </authorList>
    </citation>
    <scope>NUCLEOTIDE SEQUENCE</scope>
    <source>
        <strain evidence="2">TX6</strain>
    </source>
</reference>
<keyword evidence="3" id="KW-1185">Reference proteome</keyword>
<keyword evidence="2" id="KW-0548">Nucleotidyltransferase</keyword>
<comment type="caution">
    <text evidence="2">The sequence shown here is derived from an EMBL/GenBank/DDBJ whole genome shotgun (WGS) entry which is preliminary data.</text>
</comment>
<dbReference type="GO" id="GO:0033499">
    <property type="term" value="P:galactose catabolic process via UDP-galactose, Leloir pathway"/>
    <property type="evidence" value="ECO:0007669"/>
    <property type="project" value="TreeGrafter"/>
</dbReference>
<proteinExistence type="predicted"/>
<dbReference type="GO" id="GO:0008270">
    <property type="term" value="F:zinc ion binding"/>
    <property type="evidence" value="ECO:0007669"/>
    <property type="project" value="InterPro"/>
</dbReference>
<accession>A0AAN6GI36</accession>
<dbReference type="EMBL" id="JAPDMZ010000600">
    <property type="protein sequence ID" value="KAK0542180.1"/>
    <property type="molecule type" value="Genomic_DNA"/>
</dbReference>
<dbReference type="GO" id="GO:0008108">
    <property type="term" value="F:UDP-glucose:hexose-1-phosphate uridylyltransferase activity"/>
    <property type="evidence" value="ECO:0007669"/>
    <property type="project" value="UniProtKB-EC"/>
</dbReference>
<dbReference type="EC" id="2.7.7.12" evidence="2"/>
<dbReference type="Proteomes" id="UP001176517">
    <property type="component" value="Unassembled WGS sequence"/>
</dbReference>